<gene>
    <name evidence="1" type="ORF">O3P69_004476</name>
</gene>
<evidence type="ECO:0000313" key="1">
    <source>
        <dbReference type="EMBL" id="KAK8397713.1"/>
    </source>
</evidence>
<evidence type="ECO:0000313" key="2">
    <source>
        <dbReference type="Proteomes" id="UP001487740"/>
    </source>
</evidence>
<organism evidence="1 2">
    <name type="scientific">Scylla paramamosain</name>
    <name type="common">Mud crab</name>
    <dbReference type="NCBI Taxonomy" id="85552"/>
    <lineage>
        <taxon>Eukaryota</taxon>
        <taxon>Metazoa</taxon>
        <taxon>Ecdysozoa</taxon>
        <taxon>Arthropoda</taxon>
        <taxon>Crustacea</taxon>
        <taxon>Multicrustacea</taxon>
        <taxon>Malacostraca</taxon>
        <taxon>Eumalacostraca</taxon>
        <taxon>Eucarida</taxon>
        <taxon>Decapoda</taxon>
        <taxon>Pleocyemata</taxon>
        <taxon>Brachyura</taxon>
        <taxon>Eubrachyura</taxon>
        <taxon>Portunoidea</taxon>
        <taxon>Portunidae</taxon>
        <taxon>Portuninae</taxon>
        <taxon>Scylla</taxon>
    </lineage>
</organism>
<name>A0AAW0UER6_SCYPA</name>
<reference evidence="1 2" key="1">
    <citation type="submission" date="2023-03" db="EMBL/GenBank/DDBJ databases">
        <title>High-quality genome of Scylla paramamosain provides insights in environmental adaptation.</title>
        <authorList>
            <person name="Zhang L."/>
        </authorList>
    </citation>
    <scope>NUCLEOTIDE SEQUENCE [LARGE SCALE GENOMIC DNA]</scope>
    <source>
        <strain evidence="1">LZ_2023a</strain>
        <tissue evidence="1">Muscle</tissue>
    </source>
</reference>
<keyword evidence="2" id="KW-1185">Reference proteome</keyword>
<sequence>MQIRKTLQWSTGSTITPFGTVSKMLSSSVVFISVVFVIPTVSLTPDCRVTSSSTLTVKHRNLTTTFWGFINIVEERSFLSLRFYENGLPLLCIEYNHTHVTIHEIKRLDSTGRTSEPVPWPVCSEWRQFHLVVHRNILAITDDHNITWVSRNIHQSATHLELVMHHLKPSCTTPTPVWEVGANTQDIVAPRCQDALYFTFQANNTVTPQLTVGNVSLSLHQLSQSQPRLSLTVRGNPGATARVVGLLSPPHMVAVVWAMTVEVDCTLPTVSVSSENGGTFTLTQHIHLQECPPKTEKAQQGTTSCSNIL</sequence>
<dbReference type="Proteomes" id="UP001487740">
    <property type="component" value="Unassembled WGS sequence"/>
</dbReference>
<comment type="caution">
    <text evidence="1">The sequence shown here is derived from an EMBL/GenBank/DDBJ whole genome shotgun (WGS) entry which is preliminary data.</text>
</comment>
<dbReference type="AlphaFoldDB" id="A0AAW0UER6"/>
<protein>
    <submittedName>
        <fullName evidence="1">Uncharacterized protein</fullName>
    </submittedName>
</protein>
<dbReference type="EMBL" id="JARAKH010000013">
    <property type="protein sequence ID" value="KAK8397713.1"/>
    <property type="molecule type" value="Genomic_DNA"/>
</dbReference>
<proteinExistence type="predicted"/>
<accession>A0AAW0UER6</accession>